<keyword evidence="1" id="KW-0732">Signal</keyword>
<comment type="caution">
    <text evidence="2">The sequence shown here is derived from an EMBL/GenBank/DDBJ whole genome shotgun (WGS) entry which is preliminary data.</text>
</comment>
<protein>
    <submittedName>
        <fullName evidence="2">DUF2490 domain-containing protein</fullName>
    </submittedName>
</protein>
<name>A0ABV8QRR3_9BACT</name>
<proteinExistence type="predicted"/>
<dbReference type="Gene3D" id="2.40.160.60">
    <property type="entry name" value="Outer membrane protein transport protein (OMPP1/FadL/TodX)"/>
    <property type="match status" value="1"/>
</dbReference>
<evidence type="ECO:0000313" key="3">
    <source>
        <dbReference type="Proteomes" id="UP001595907"/>
    </source>
</evidence>
<accession>A0ABV8QRR3</accession>
<gene>
    <name evidence="2" type="ORF">ACFOWM_02440</name>
</gene>
<keyword evidence="3" id="KW-1185">Reference proteome</keyword>
<feature type="signal peptide" evidence="1">
    <location>
        <begin position="1"/>
        <end position="30"/>
    </location>
</feature>
<organism evidence="2 3">
    <name type="scientific">Ferruginibacter yonginensis</name>
    <dbReference type="NCBI Taxonomy" id="1310416"/>
    <lineage>
        <taxon>Bacteria</taxon>
        <taxon>Pseudomonadati</taxon>
        <taxon>Bacteroidota</taxon>
        <taxon>Chitinophagia</taxon>
        <taxon>Chitinophagales</taxon>
        <taxon>Chitinophagaceae</taxon>
        <taxon>Ferruginibacter</taxon>
    </lineage>
</organism>
<evidence type="ECO:0000313" key="2">
    <source>
        <dbReference type="EMBL" id="MFC4261724.1"/>
    </source>
</evidence>
<dbReference type="EMBL" id="JBHSCZ010000001">
    <property type="protein sequence ID" value="MFC4261724.1"/>
    <property type="molecule type" value="Genomic_DNA"/>
</dbReference>
<dbReference type="InterPro" id="IPR019619">
    <property type="entry name" value="DUF2490"/>
</dbReference>
<dbReference type="RefSeq" id="WP_379706609.1">
    <property type="nucleotide sequence ID" value="NZ_JBHSCZ010000001.1"/>
</dbReference>
<feature type="chain" id="PRO_5046516869" evidence="1">
    <location>
        <begin position="31"/>
        <end position="250"/>
    </location>
</feature>
<sequence>MIFFKTSFFSQKLWTACMVFLMCCSLSLQAQKKALGSWNVLNMRYNFNYKWSGFAEAQLRSLKFYNDFNYYEFKSAIQYKINDQVNVGLGLGTYQTYTTGGNFKTPKVNNEQRIWPQLLLNNGIGRIKIEQRFRTELRFTSNGYRNRFRYRVGAIYPFGKFKNNDQPLSFNVSTEIFLNNKAAYFERNRFLATFNYKQSNSVTYVIGYVSQFDYSLIRQSTQNYIQVGCFFDLSKYLLRHTFSSYEINEN</sequence>
<dbReference type="Pfam" id="PF10677">
    <property type="entry name" value="DUF2490"/>
    <property type="match status" value="1"/>
</dbReference>
<reference evidence="3" key="1">
    <citation type="journal article" date="2019" name="Int. J. Syst. Evol. Microbiol.">
        <title>The Global Catalogue of Microorganisms (GCM) 10K type strain sequencing project: providing services to taxonomists for standard genome sequencing and annotation.</title>
        <authorList>
            <consortium name="The Broad Institute Genomics Platform"/>
            <consortium name="The Broad Institute Genome Sequencing Center for Infectious Disease"/>
            <person name="Wu L."/>
            <person name="Ma J."/>
        </authorList>
    </citation>
    <scope>NUCLEOTIDE SEQUENCE [LARGE SCALE GENOMIC DNA]</scope>
    <source>
        <strain evidence="3">CECT 8289</strain>
    </source>
</reference>
<evidence type="ECO:0000256" key="1">
    <source>
        <dbReference type="SAM" id="SignalP"/>
    </source>
</evidence>
<dbReference type="Proteomes" id="UP001595907">
    <property type="component" value="Unassembled WGS sequence"/>
</dbReference>